<keyword evidence="2" id="KW-1185">Reference proteome</keyword>
<dbReference type="KEGG" id="blau:DQQ01_15535"/>
<reference evidence="2" key="1">
    <citation type="submission" date="2018-06" db="EMBL/GenBank/DDBJ databases">
        <title>Description of Blautia argi sp. nov., a new anaerobic isolated from dog feces.</title>
        <authorList>
            <person name="Chang Y.-H."/>
            <person name="Paek J."/>
            <person name="Shin Y."/>
        </authorList>
    </citation>
    <scope>NUCLEOTIDE SEQUENCE [LARGE SCALE GENOMIC DNA]</scope>
    <source>
        <strain evidence="2">KCTC 15426</strain>
    </source>
</reference>
<accession>A0A2Z4UF04</accession>
<protein>
    <submittedName>
        <fullName evidence="1">Uncharacterized protein</fullName>
    </submittedName>
</protein>
<dbReference type="AlphaFoldDB" id="A0A2Z4UF04"/>
<dbReference type="OrthoDB" id="9795921at2"/>
<name>A0A2Z4UF04_9FIRM</name>
<evidence type="ECO:0000313" key="1">
    <source>
        <dbReference type="EMBL" id="AWY99558.1"/>
    </source>
</evidence>
<sequence>MLWQTLTAFQGQPFYTVKNLEFVYEIRGNEMFVTRKDKSITRASVSLAFWKALEVQELEGRVKGPKKLNCFGASYLYPIFLSLGIMEK</sequence>
<evidence type="ECO:0000313" key="2">
    <source>
        <dbReference type="Proteomes" id="UP000250003"/>
    </source>
</evidence>
<dbReference type="Proteomes" id="UP000250003">
    <property type="component" value="Chromosome"/>
</dbReference>
<proteinExistence type="predicted"/>
<organism evidence="1 2">
    <name type="scientific">Blautia argi</name>
    <dbReference type="NCBI Taxonomy" id="1912897"/>
    <lineage>
        <taxon>Bacteria</taxon>
        <taxon>Bacillati</taxon>
        <taxon>Bacillota</taxon>
        <taxon>Clostridia</taxon>
        <taxon>Lachnospirales</taxon>
        <taxon>Lachnospiraceae</taxon>
        <taxon>Blautia</taxon>
    </lineage>
</organism>
<dbReference type="EMBL" id="CP030280">
    <property type="protein sequence ID" value="AWY99558.1"/>
    <property type="molecule type" value="Genomic_DNA"/>
</dbReference>
<gene>
    <name evidence="1" type="ORF">DQQ01_15535</name>
</gene>